<protein>
    <recommendedName>
        <fullName evidence="4">Pseudouridine synthase</fullName>
        <ecNumber evidence="4">5.4.99.-</ecNumber>
    </recommendedName>
</protein>
<evidence type="ECO:0000313" key="6">
    <source>
        <dbReference type="EMBL" id="KGN97496.1"/>
    </source>
</evidence>
<dbReference type="InterPro" id="IPR050343">
    <property type="entry name" value="RsuA_PseudoU_synthase"/>
</dbReference>
<dbReference type="InterPro" id="IPR000748">
    <property type="entry name" value="PsdUridine_synth_RsuA/RluB/E/F"/>
</dbReference>
<evidence type="ECO:0000256" key="1">
    <source>
        <dbReference type="ARBA" id="ARBA00008348"/>
    </source>
</evidence>
<reference evidence="6 7" key="1">
    <citation type="submission" date="2014-08" db="EMBL/GenBank/DDBJ databases">
        <title>Porphyromonas gingivicanis strain:COT-022_OH1391 Genome sequencing.</title>
        <authorList>
            <person name="Wallis C."/>
            <person name="Deusch O."/>
            <person name="O'Flynn C."/>
            <person name="Davis I."/>
            <person name="Jospin G."/>
            <person name="Darling A.E."/>
            <person name="Coil D.A."/>
            <person name="Alexiev A."/>
            <person name="Horsfall A."/>
            <person name="Kirkwood N."/>
            <person name="Harris S."/>
            <person name="Eisen J.A."/>
        </authorList>
    </citation>
    <scope>NUCLEOTIDE SEQUENCE [LARGE SCALE GENOMIC DNA]</scope>
    <source>
        <strain evidence="7">COT-022 OH1391</strain>
    </source>
</reference>
<dbReference type="InterPro" id="IPR020094">
    <property type="entry name" value="TruA/RsuA/RluB/E/F_N"/>
</dbReference>
<dbReference type="STRING" id="266762.HQ36_06250"/>
<evidence type="ECO:0000313" key="7">
    <source>
        <dbReference type="Proteomes" id="UP000030134"/>
    </source>
</evidence>
<dbReference type="GO" id="GO:0003723">
    <property type="term" value="F:RNA binding"/>
    <property type="evidence" value="ECO:0007669"/>
    <property type="project" value="UniProtKB-KW"/>
</dbReference>
<dbReference type="PANTHER" id="PTHR47683:SF2">
    <property type="entry name" value="RNA-BINDING S4 DOMAIN-CONTAINING PROTEIN"/>
    <property type="match status" value="1"/>
</dbReference>
<comment type="similarity">
    <text evidence="1 4">Belongs to the pseudouridine synthase RsuA family.</text>
</comment>
<dbReference type="Pfam" id="PF01479">
    <property type="entry name" value="S4"/>
    <property type="match status" value="1"/>
</dbReference>
<dbReference type="SUPFAM" id="SSF55120">
    <property type="entry name" value="Pseudouridine synthase"/>
    <property type="match status" value="1"/>
</dbReference>
<evidence type="ECO:0000256" key="4">
    <source>
        <dbReference type="RuleBase" id="RU003887"/>
    </source>
</evidence>
<evidence type="ECO:0000256" key="2">
    <source>
        <dbReference type="ARBA" id="ARBA00023235"/>
    </source>
</evidence>
<dbReference type="Gene3D" id="3.30.70.1560">
    <property type="entry name" value="Alpha-L RNA-binding motif"/>
    <property type="match status" value="1"/>
</dbReference>
<dbReference type="Proteomes" id="UP000030134">
    <property type="component" value="Unassembled WGS sequence"/>
</dbReference>
<feature type="domain" description="RNA-binding S4" evidence="5">
    <location>
        <begin position="14"/>
        <end position="77"/>
    </location>
</feature>
<dbReference type="GO" id="GO:0120159">
    <property type="term" value="F:rRNA pseudouridine synthase activity"/>
    <property type="evidence" value="ECO:0007669"/>
    <property type="project" value="UniProtKB-ARBA"/>
</dbReference>
<dbReference type="Gene3D" id="3.30.70.580">
    <property type="entry name" value="Pseudouridine synthase I, catalytic domain, N-terminal subdomain"/>
    <property type="match status" value="1"/>
</dbReference>
<dbReference type="NCBIfam" id="TIGR00093">
    <property type="entry name" value="pseudouridine synthase"/>
    <property type="match status" value="1"/>
</dbReference>
<dbReference type="CDD" id="cd00165">
    <property type="entry name" value="S4"/>
    <property type="match status" value="1"/>
</dbReference>
<organism evidence="6 7">
    <name type="scientific">Porphyromonas gingivicanis</name>
    <dbReference type="NCBI Taxonomy" id="266762"/>
    <lineage>
        <taxon>Bacteria</taxon>
        <taxon>Pseudomonadati</taxon>
        <taxon>Bacteroidota</taxon>
        <taxon>Bacteroidia</taxon>
        <taxon>Bacteroidales</taxon>
        <taxon>Porphyromonadaceae</taxon>
        <taxon>Porphyromonas</taxon>
    </lineage>
</organism>
<dbReference type="SUPFAM" id="SSF55174">
    <property type="entry name" value="Alpha-L RNA-binding motif"/>
    <property type="match status" value="1"/>
</dbReference>
<dbReference type="PROSITE" id="PS50889">
    <property type="entry name" value="S4"/>
    <property type="match status" value="1"/>
</dbReference>
<dbReference type="InterPro" id="IPR018496">
    <property type="entry name" value="PsdUridine_synth_RsuA/RluB_CS"/>
</dbReference>
<dbReference type="PROSITE" id="PS01149">
    <property type="entry name" value="PSI_RSU"/>
    <property type="match status" value="1"/>
</dbReference>
<dbReference type="InterPro" id="IPR020103">
    <property type="entry name" value="PsdUridine_synth_cat_dom_sf"/>
</dbReference>
<proteinExistence type="inferred from homology"/>
<keyword evidence="7" id="KW-1185">Reference proteome</keyword>
<gene>
    <name evidence="6" type="ORF">HQ36_06250</name>
</gene>
<evidence type="ECO:0000256" key="3">
    <source>
        <dbReference type="PROSITE-ProRule" id="PRU00182"/>
    </source>
</evidence>
<dbReference type="SMART" id="SM00363">
    <property type="entry name" value="S4"/>
    <property type="match status" value="1"/>
</dbReference>
<accession>A0A0A2G2P1</accession>
<name>A0A0A2G2P1_9PORP</name>
<sequence>MSYPEANEGSTEAIRLNKFLANSGICSRRKADELITEGKVSVNGVIVTTLGAHVTRQDEIKCDGKLVSIERKIYVLLNKPKNCVTTSDDPEKRLTVMDIVRNACPERIYPVGRLDRNTSGVLLLTNDGDLASKLMHPSYSKKKIYQVTLDKPVSIEHMQQIAEGIELEDGEIHADAISYINDQDLSQVGIEIHSGRNRIVRRIFEHLGYKVTKLDRVYFAGLTKKDLPRGRWRYLTEVEVRNLRMDSYE</sequence>
<dbReference type="EC" id="5.4.99.-" evidence="4"/>
<dbReference type="InterPro" id="IPR036986">
    <property type="entry name" value="S4_RNA-bd_sf"/>
</dbReference>
<comment type="caution">
    <text evidence="6">The sequence shown here is derived from an EMBL/GenBank/DDBJ whole genome shotgun (WGS) entry which is preliminary data.</text>
</comment>
<dbReference type="Pfam" id="PF00849">
    <property type="entry name" value="PseudoU_synth_2"/>
    <property type="match status" value="1"/>
</dbReference>
<dbReference type="FunFam" id="3.10.290.10:FF:000003">
    <property type="entry name" value="Pseudouridine synthase"/>
    <property type="match status" value="1"/>
</dbReference>
<keyword evidence="3" id="KW-0694">RNA-binding</keyword>
<dbReference type="eggNOG" id="COG1187">
    <property type="taxonomic scope" value="Bacteria"/>
</dbReference>
<keyword evidence="2 4" id="KW-0413">Isomerase</keyword>
<dbReference type="PANTHER" id="PTHR47683">
    <property type="entry name" value="PSEUDOURIDINE SYNTHASE FAMILY PROTEIN-RELATED"/>
    <property type="match status" value="1"/>
</dbReference>
<dbReference type="CDD" id="cd02870">
    <property type="entry name" value="PseudoU_synth_RsuA_like"/>
    <property type="match status" value="1"/>
</dbReference>
<dbReference type="AlphaFoldDB" id="A0A0A2G2P1"/>
<dbReference type="GO" id="GO:0000455">
    <property type="term" value="P:enzyme-directed rRNA pseudouridine synthesis"/>
    <property type="evidence" value="ECO:0007669"/>
    <property type="project" value="UniProtKB-ARBA"/>
</dbReference>
<dbReference type="InterPro" id="IPR006145">
    <property type="entry name" value="PsdUridine_synth_RsuA/RluA"/>
</dbReference>
<dbReference type="Gene3D" id="3.10.290.10">
    <property type="entry name" value="RNA-binding S4 domain"/>
    <property type="match status" value="1"/>
</dbReference>
<dbReference type="InterPro" id="IPR002942">
    <property type="entry name" value="S4_RNA-bd"/>
</dbReference>
<evidence type="ECO:0000259" key="5">
    <source>
        <dbReference type="SMART" id="SM00363"/>
    </source>
</evidence>
<dbReference type="InterPro" id="IPR042092">
    <property type="entry name" value="PsdUridine_s_RsuA/RluB/E/F_cat"/>
</dbReference>
<dbReference type="EMBL" id="JQZW01000012">
    <property type="protein sequence ID" value="KGN97496.1"/>
    <property type="molecule type" value="Genomic_DNA"/>
</dbReference>